<sequence>MLAQRTLFTRAWKNLGRSLSTQNRIHLSMTEELPGIPKLKPARELAPPQTLSTTLPCGLTVATRETYETVSSIGVFIGSGSIDEQPNEYGCSYLMEKMAFKTTEQTSREAMVKSLEDIGANVITRSGRDSIFYSVDTLRGNVEKCVQMLAESVMCPSLLDNEIEEASHIMEYENEDSMIKREYSIFSTDYLHAAMYGVKSSYGHPLRYPNPKINHAILSGYWKKHFVPSNMRVVGIGVNHDAFVELVSKYFTYPNTPSTIERPAGDDKIVVGGGYHCDVDGMDQVQVNLGLHCAGWTSKHLVPITLLQTLMGGGSMFSAGGPGKGMYSRLYNDVMNRYGWFESCNLQLMMYRTQGLITLQSLVPLTYVAPTTKIMCDHVRRLAAEPAEDEEFMRAKNQLKSMVFMNLEQRSVYCEEIGQQFLSFNRHKPPEQWAREIDAVKKEDIMAAVQEALKFPVAYSVFGKDVTKEVNSLPPVEGIRSYLQMPYK</sequence>
<feature type="domain" description="Peptidase M16 C-terminal" evidence="4">
    <location>
        <begin position="213"/>
        <end position="399"/>
    </location>
</feature>
<evidence type="ECO:0000259" key="4">
    <source>
        <dbReference type="Pfam" id="PF05193"/>
    </source>
</evidence>
<dbReference type="InterPro" id="IPR011249">
    <property type="entry name" value="Metalloenz_LuxS/M16"/>
</dbReference>
<dbReference type="PANTHER" id="PTHR11851:SF49">
    <property type="entry name" value="MITOCHONDRIAL-PROCESSING PEPTIDASE SUBUNIT ALPHA"/>
    <property type="match status" value="1"/>
</dbReference>
<keyword evidence="6" id="KW-1185">Reference proteome</keyword>
<dbReference type="OrthoDB" id="10251424at2759"/>
<organism evidence="5 6">
    <name type="scientific">Blastocystis sp. subtype 1 (strain ATCC 50177 / NandII)</name>
    <dbReference type="NCBI Taxonomy" id="478820"/>
    <lineage>
        <taxon>Eukaryota</taxon>
        <taxon>Sar</taxon>
        <taxon>Stramenopiles</taxon>
        <taxon>Bigyra</taxon>
        <taxon>Opalozoa</taxon>
        <taxon>Opalinata</taxon>
        <taxon>Blastocystidae</taxon>
        <taxon>Blastocystis</taxon>
    </lineage>
</organism>
<dbReference type="GO" id="GO:0005739">
    <property type="term" value="C:mitochondrion"/>
    <property type="evidence" value="ECO:0007669"/>
    <property type="project" value="TreeGrafter"/>
</dbReference>
<evidence type="ECO:0000256" key="1">
    <source>
        <dbReference type="ARBA" id="ARBA00002123"/>
    </source>
</evidence>
<dbReference type="PANTHER" id="PTHR11851">
    <property type="entry name" value="METALLOPROTEASE"/>
    <property type="match status" value="1"/>
</dbReference>
<feature type="domain" description="Peptidase M16 N-terminal" evidence="3">
    <location>
        <begin position="61"/>
        <end position="199"/>
    </location>
</feature>
<dbReference type="STRING" id="478820.A0A196SM50"/>
<evidence type="ECO:0000313" key="5">
    <source>
        <dbReference type="EMBL" id="OAO17292.1"/>
    </source>
</evidence>
<dbReference type="InterPro" id="IPR007863">
    <property type="entry name" value="Peptidase_M16_C"/>
</dbReference>
<dbReference type="Proteomes" id="UP000078348">
    <property type="component" value="Unassembled WGS sequence"/>
</dbReference>
<dbReference type="GO" id="GO:0046872">
    <property type="term" value="F:metal ion binding"/>
    <property type="evidence" value="ECO:0007669"/>
    <property type="project" value="InterPro"/>
</dbReference>
<dbReference type="Pfam" id="PF05193">
    <property type="entry name" value="Peptidase_M16_C"/>
    <property type="match status" value="1"/>
</dbReference>
<evidence type="ECO:0000256" key="2">
    <source>
        <dbReference type="ARBA" id="ARBA00007261"/>
    </source>
</evidence>
<comment type="caution">
    <text evidence="5">The sequence shown here is derived from an EMBL/GenBank/DDBJ whole genome shotgun (WGS) entry which is preliminary data.</text>
</comment>
<comment type="function">
    <text evidence="1">Substrate recognition and binding subunit of the essential mitochondrial processing protease (MPP), which cleaves the mitochondrial sequence off newly imported precursors proteins.</text>
</comment>
<accession>A0A196SM50</accession>
<dbReference type="InterPro" id="IPR050361">
    <property type="entry name" value="MPP/UQCRC_Complex"/>
</dbReference>
<dbReference type="Pfam" id="PF00675">
    <property type="entry name" value="Peptidase_M16"/>
    <property type="match status" value="1"/>
</dbReference>
<proteinExistence type="inferred from homology"/>
<dbReference type="EMBL" id="LXWW01000037">
    <property type="protein sequence ID" value="OAO17292.1"/>
    <property type="molecule type" value="Genomic_DNA"/>
</dbReference>
<dbReference type="Gene3D" id="3.30.830.10">
    <property type="entry name" value="Metalloenzyme, LuxS/M16 peptidase-like"/>
    <property type="match status" value="2"/>
</dbReference>
<dbReference type="AlphaFoldDB" id="A0A196SM50"/>
<evidence type="ECO:0000313" key="6">
    <source>
        <dbReference type="Proteomes" id="UP000078348"/>
    </source>
</evidence>
<dbReference type="SUPFAM" id="SSF63411">
    <property type="entry name" value="LuxS/MPP-like metallohydrolase"/>
    <property type="match status" value="2"/>
</dbReference>
<comment type="similarity">
    <text evidence="2">Belongs to the peptidase M16 family.</text>
</comment>
<dbReference type="InterPro" id="IPR011765">
    <property type="entry name" value="Pept_M16_N"/>
</dbReference>
<evidence type="ECO:0000259" key="3">
    <source>
        <dbReference type="Pfam" id="PF00675"/>
    </source>
</evidence>
<reference evidence="5 6" key="1">
    <citation type="submission" date="2016-05" db="EMBL/GenBank/DDBJ databases">
        <title>Nuclear genome of Blastocystis sp. subtype 1 NandII.</title>
        <authorList>
            <person name="Gentekaki E."/>
            <person name="Curtis B."/>
            <person name="Stairs C."/>
            <person name="Eme L."/>
            <person name="Herman E."/>
            <person name="Klimes V."/>
            <person name="Arias M.C."/>
            <person name="Elias M."/>
            <person name="Hilliou F."/>
            <person name="Klute M."/>
            <person name="Malik S.-B."/>
            <person name="Pightling A."/>
            <person name="Rachubinski R."/>
            <person name="Salas D."/>
            <person name="Schlacht A."/>
            <person name="Suga H."/>
            <person name="Archibald J."/>
            <person name="Ball S.G."/>
            <person name="Clark G."/>
            <person name="Dacks J."/>
            <person name="Van Der Giezen M."/>
            <person name="Tsaousis A."/>
            <person name="Roger A."/>
        </authorList>
    </citation>
    <scope>NUCLEOTIDE SEQUENCE [LARGE SCALE GENOMIC DNA]</scope>
    <source>
        <strain evidence="6">ATCC 50177 / NandII</strain>
    </source>
</reference>
<name>A0A196SM50_BLAHN</name>
<protein>
    <submittedName>
        <fullName evidence="5">Mitochondrial Processing Peptidase alpha subunit</fullName>
    </submittedName>
</protein>
<gene>
    <name evidence="5" type="ORF">AV274_1003</name>
</gene>